<reference evidence="3" key="1">
    <citation type="submission" date="2017-09" db="EMBL/GenBank/DDBJ databases">
        <title>Depth-based differentiation of microbial function through sediment-hosted aquifers and enrichment of novel symbionts in the deep terrestrial subsurface.</title>
        <authorList>
            <person name="Probst A.J."/>
            <person name="Ladd B."/>
            <person name="Jarett J.K."/>
            <person name="Geller-Mcgrath D.E."/>
            <person name="Sieber C.M.K."/>
            <person name="Emerson J.B."/>
            <person name="Anantharaman K."/>
            <person name="Thomas B.C."/>
            <person name="Malmstrom R."/>
            <person name="Stieglmeier M."/>
            <person name="Klingl A."/>
            <person name="Woyke T."/>
            <person name="Ryan C.M."/>
            <person name="Banfield J.F."/>
        </authorList>
    </citation>
    <scope>NUCLEOTIDE SEQUENCE [LARGE SCALE GENOMIC DNA]</scope>
</reference>
<feature type="transmembrane region" description="Helical" evidence="1">
    <location>
        <begin position="84"/>
        <end position="106"/>
    </location>
</feature>
<keyword evidence="1" id="KW-1133">Transmembrane helix</keyword>
<feature type="transmembrane region" description="Helical" evidence="1">
    <location>
        <begin position="20"/>
        <end position="42"/>
    </location>
</feature>
<organism evidence="2 3">
    <name type="scientific">Candidatus Roizmanbacteria bacterium CG03_land_8_20_14_0_80_39_12</name>
    <dbReference type="NCBI Taxonomy" id="1974847"/>
    <lineage>
        <taxon>Bacteria</taxon>
        <taxon>Candidatus Roizmaniibacteriota</taxon>
    </lineage>
</organism>
<evidence type="ECO:0000313" key="3">
    <source>
        <dbReference type="Proteomes" id="UP000230119"/>
    </source>
</evidence>
<proteinExistence type="predicted"/>
<dbReference type="PANTHER" id="PTHR37309:SF1">
    <property type="entry name" value="SLR0284 PROTEIN"/>
    <property type="match status" value="1"/>
</dbReference>
<evidence type="ECO:0000313" key="2">
    <source>
        <dbReference type="EMBL" id="PIV08240.1"/>
    </source>
</evidence>
<sequence length="111" mass="11969">MGILVNLLINGLAVYITAQVLPGVTVSNFITAIIVSVVWALVNTLIKPILFILTLPATILTLGLFTFVINALMVYLVATFVPGFHVSGFWSALFFSLVLSLVSSILRSSTR</sequence>
<keyword evidence="1" id="KW-0472">Membrane</keyword>
<keyword evidence="1" id="KW-0812">Transmembrane</keyword>
<evidence type="ECO:0008006" key="4">
    <source>
        <dbReference type="Google" id="ProtNLM"/>
    </source>
</evidence>
<dbReference type="PANTHER" id="PTHR37309">
    <property type="entry name" value="SLR0284 PROTEIN"/>
    <property type="match status" value="1"/>
</dbReference>
<dbReference type="EMBL" id="PEVA01000161">
    <property type="protein sequence ID" value="PIV08240.1"/>
    <property type="molecule type" value="Genomic_DNA"/>
</dbReference>
<gene>
    <name evidence="2" type="ORF">COS52_03770</name>
</gene>
<protein>
    <recommendedName>
        <fullName evidence="4">Phage holin family protein</fullName>
    </recommendedName>
</protein>
<dbReference type="AlphaFoldDB" id="A0A2M7BRY2"/>
<dbReference type="InterPro" id="IPR007165">
    <property type="entry name" value="Phage_holin_4_2"/>
</dbReference>
<feature type="transmembrane region" description="Helical" evidence="1">
    <location>
        <begin position="49"/>
        <end position="78"/>
    </location>
</feature>
<dbReference type="Proteomes" id="UP000230119">
    <property type="component" value="Unassembled WGS sequence"/>
</dbReference>
<comment type="caution">
    <text evidence="2">The sequence shown here is derived from an EMBL/GenBank/DDBJ whole genome shotgun (WGS) entry which is preliminary data.</text>
</comment>
<accession>A0A2M7BRY2</accession>
<dbReference type="Pfam" id="PF04020">
    <property type="entry name" value="Phage_holin_4_2"/>
    <property type="match status" value="1"/>
</dbReference>
<name>A0A2M7BRY2_9BACT</name>
<evidence type="ECO:0000256" key="1">
    <source>
        <dbReference type="SAM" id="Phobius"/>
    </source>
</evidence>